<evidence type="ECO:0000256" key="1">
    <source>
        <dbReference type="SAM" id="SignalP"/>
    </source>
</evidence>
<protein>
    <recommendedName>
        <fullName evidence="2">DUF7143 domain-containing protein</fullName>
    </recommendedName>
</protein>
<feature type="domain" description="DUF7143" evidence="2">
    <location>
        <begin position="75"/>
        <end position="233"/>
    </location>
</feature>
<feature type="chain" id="PRO_5045672869" description="DUF7143 domain-containing protein" evidence="1">
    <location>
        <begin position="20"/>
        <end position="234"/>
    </location>
</feature>
<dbReference type="PANTHER" id="PTHR37592:SF1">
    <property type="match status" value="1"/>
</dbReference>
<dbReference type="Proteomes" id="UP001444661">
    <property type="component" value="Unassembled WGS sequence"/>
</dbReference>
<evidence type="ECO:0000313" key="4">
    <source>
        <dbReference type="Proteomes" id="UP001444661"/>
    </source>
</evidence>
<sequence>MRTTALLSTALLAATLSLSAPTPAPAPVAKVPFVTGKPVIELSDEPVPITHPGSKTKTVIGSDPVRARQQKACFLVGTETLPKEVSDVAATLAGSITCNPKLKTLSGVPDVSTASGVTFSSVDFSQPPLAFALDKFATDPQSLAKTDLKKFQDMLDVYTATEAGIRSVGGNVAPLKIPKFFLAMQVSRVQTAQGNPPKGAGQQVDHLRDKVTKNAPKEDKALIDQVVKLATQTK</sequence>
<reference evidence="3 4" key="1">
    <citation type="submission" date="2023-01" db="EMBL/GenBank/DDBJ databases">
        <title>Analysis of 21 Apiospora genomes using comparative genomics revels a genus with tremendous synthesis potential of carbohydrate active enzymes and secondary metabolites.</title>
        <authorList>
            <person name="Sorensen T."/>
        </authorList>
    </citation>
    <scope>NUCLEOTIDE SEQUENCE [LARGE SCALE GENOMIC DNA]</scope>
    <source>
        <strain evidence="3 4">CBS 33761</strain>
    </source>
</reference>
<gene>
    <name evidence="3" type="ORF">PG993_008861</name>
</gene>
<comment type="caution">
    <text evidence="3">The sequence shown here is derived from an EMBL/GenBank/DDBJ whole genome shotgun (WGS) entry which is preliminary data.</text>
</comment>
<keyword evidence="4" id="KW-1185">Reference proteome</keyword>
<proteinExistence type="predicted"/>
<dbReference type="InterPro" id="IPR055567">
    <property type="entry name" value="DUF7143"/>
</dbReference>
<evidence type="ECO:0000259" key="2">
    <source>
        <dbReference type="Pfam" id="PF23631"/>
    </source>
</evidence>
<name>A0ABR1SPY1_9PEZI</name>
<dbReference type="PANTHER" id="PTHR37592">
    <property type="match status" value="1"/>
</dbReference>
<organism evidence="3 4">
    <name type="scientific">Apiospora rasikravindrae</name>
    <dbReference type="NCBI Taxonomy" id="990691"/>
    <lineage>
        <taxon>Eukaryota</taxon>
        <taxon>Fungi</taxon>
        <taxon>Dikarya</taxon>
        <taxon>Ascomycota</taxon>
        <taxon>Pezizomycotina</taxon>
        <taxon>Sordariomycetes</taxon>
        <taxon>Xylariomycetidae</taxon>
        <taxon>Amphisphaeriales</taxon>
        <taxon>Apiosporaceae</taxon>
        <taxon>Apiospora</taxon>
    </lineage>
</organism>
<dbReference type="Pfam" id="PF23631">
    <property type="entry name" value="DUF7143"/>
    <property type="match status" value="1"/>
</dbReference>
<feature type="signal peptide" evidence="1">
    <location>
        <begin position="1"/>
        <end position="19"/>
    </location>
</feature>
<dbReference type="EMBL" id="JAQQWK010000008">
    <property type="protein sequence ID" value="KAK8036247.1"/>
    <property type="molecule type" value="Genomic_DNA"/>
</dbReference>
<accession>A0ABR1SPY1</accession>
<evidence type="ECO:0000313" key="3">
    <source>
        <dbReference type="EMBL" id="KAK8036247.1"/>
    </source>
</evidence>
<keyword evidence="1" id="KW-0732">Signal</keyword>